<keyword evidence="3 11" id="KW-0812">Transmembrane</keyword>
<dbReference type="PRINTS" id="PR00213">
    <property type="entry name" value="MYELINP0"/>
</dbReference>
<protein>
    <submittedName>
        <fullName evidence="14">Myelin protein zero-like protein 1 isoform X1</fullName>
    </submittedName>
</protein>
<evidence type="ECO:0000256" key="3">
    <source>
        <dbReference type="ARBA" id="ARBA00022692"/>
    </source>
</evidence>
<dbReference type="InterPro" id="IPR013783">
    <property type="entry name" value="Ig-like_fold"/>
</dbReference>
<keyword evidence="7" id="KW-1015">Disulfide bond</keyword>
<name>A0A6P5PFC9_MUSCR</name>
<dbReference type="SMART" id="SM00409">
    <property type="entry name" value="IG"/>
    <property type="match status" value="1"/>
</dbReference>
<keyword evidence="4" id="KW-0732">Signal</keyword>
<accession>A0A6P5PFC9</accession>
<evidence type="ECO:0000313" key="14">
    <source>
        <dbReference type="RefSeq" id="XP_021016300.1"/>
    </source>
</evidence>
<dbReference type="InterPro" id="IPR036179">
    <property type="entry name" value="Ig-like_dom_sf"/>
</dbReference>
<feature type="transmembrane region" description="Helical" evidence="11">
    <location>
        <begin position="19"/>
        <end position="37"/>
    </location>
</feature>
<gene>
    <name evidence="14" type="primary">Mpzl1</name>
</gene>
<dbReference type="PROSITE" id="PS50835">
    <property type="entry name" value="IG_LIKE"/>
    <property type="match status" value="1"/>
</dbReference>
<dbReference type="SUPFAM" id="SSF48726">
    <property type="entry name" value="Immunoglobulin"/>
    <property type="match status" value="1"/>
</dbReference>
<evidence type="ECO:0000256" key="6">
    <source>
        <dbReference type="ARBA" id="ARBA00023136"/>
    </source>
</evidence>
<organism evidence="13 14">
    <name type="scientific">Mus caroli</name>
    <name type="common">Ryukyu mouse</name>
    <name type="synonym">Ricefield mouse</name>
    <dbReference type="NCBI Taxonomy" id="10089"/>
    <lineage>
        <taxon>Eukaryota</taxon>
        <taxon>Metazoa</taxon>
        <taxon>Chordata</taxon>
        <taxon>Craniata</taxon>
        <taxon>Vertebrata</taxon>
        <taxon>Euteleostomi</taxon>
        <taxon>Mammalia</taxon>
        <taxon>Eutheria</taxon>
        <taxon>Euarchontoglires</taxon>
        <taxon>Glires</taxon>
        <taxon>Rodentia</taxon>
        <taxon>Myomorpha</taxon>
        <taxon>Muroidea</taxon>
        <taxon>Muridae</taxon>
        <taxon>Murinae</taxon>
        <taxon>Mus</taxon>
        <taxon>Mus</taxon>
    </lineage>
</organism>
<dbReference type="CTD" id="9019"/>
<keyword evidence="8" id="KW-0325">Glycoprotein</keyword>
<keyword evidence="6 11" id="KW-0472">Membrane</keyword>
<dbReference type="InterPro" id="IPR013106">
    <property type="entry name" value="Ig_V-set"/>
</dbReference>
<evidence type="ECO:0000313" key="13">
    <source>
        <dbReference type="Proteomes" id="UP000515126"/>
    </source>
</evidence>
<dbReference type="GO" id="GO:0009986">
    <property type="term" value="C:cell surface"/>
    <property type="evidence" value="ECO:0007669"/>
    <property type="project" value="TreeGrafter"/>
</dbReference>
<dbReference type="AlphaFoldDB" id="A0A6P5PFC9"/>
<dbReference type="InterPro" id="IPR007110">
    <property type="entry name" value="Ig-like_dom"/>
</dbReference>
<keyword evidence="9" id="KW-0393">Immunoglobulin domain</keyword>
<evidence type="ECO:0000256" key="9">
    <source>
        <dbReference type="ARBA" id="ARBA00023319"/>
    </source>
</evidence>
<reference evidence="14" key="1">
    <citation type="submission" date="2025-08" db="UniProtKB">
        <authorList>
            <consortium name="RefSeq"/>
        </authorList>
    </citation>
    <scope>IDENTIFICATION</scope>
</reference>
<evidence type="ECO:0000256" key="11">
    <source>
        <dbReference type="SAM" id="Phobius"/>
    </source>
</evidence>
<dbReference type="SMART" id="SM00406">
    <property type="entry name" value="IGv"/>
    <property type="match status" value="1"/>
</dbReference>
<dbReference type="PANTHER" id="PTHR13869">
    <property type="entry name" value="MYELIN P0 RELATED"/>
    <property type="match status" value="1"/>
</dbReference>
<dbReference type="Pfam" id="PF07686">
    <property type="entry name" value="V-set"/>
    <property type="match status" value="1"/>
</dbReference>
<dbReference type="InterPro" id="IPR003599">
    <property type="entry name" value="Ig_sub"/>
</dbReference>
<evidence type="ECO:0000259" key="12">
    <source>
        <dbReference type="PROSITE" id="PS50835"/>
    </source>
</evidence>
<evidence type="ECO:0000256" key="5">
    <source>
        <dbReference type="ARBA" id="ARBA00022989"/>
    </source>
</evidence>
<dbReference type="KEGG" id="mcal:110292948"/>
<dbReference type="RefSeq" id="XP_021016300.1">
    <property type="nucleotide sequence ID" value="XM_021160641.2"/>
</dbReference>
<comment type="similarity">
    <text evidence="2">Belongs to the myelin P0 protein family.</text>
</comment>
<keyword evidence="5 11" id="KW-1133">Transmembrane helix</keyword>
<evidence type="ECO:0000256" key="4">
    <source>
        <dbReference type="ARBA" id="ARBA00022729"/>
    </source>
</evidence>
<feature type="region of interest" description="Disordered" evidence="10">
    <location>
        <begin position="201"/>
        <end position="257"/>
    </location>
</feature>
<feature type="transmembrane region" description="Helical" evidence="11">
    <location>
        <begin position="163"/>
        <end position="191"/>
    </location>
</feature>
<sequence>MAEAVGAVALISAPARRRWLWSVLAAMLGLLTARISALEVHTPKEIFVVNGTQGKLTCTFDSPNTTGWLTTVSWSFQPDGTDSAVSFFHYSQGQVYIGDYPPFKNRVTWAGDLDKKDASINIENIQAVHNGTYICDVKNPPDIVVRPGHIRLHVVEIDNLLVFLVWVVVGTVTAVVLGLTLLISLVLVVLYRRKHSKRDYTGCSTSERLSPVKQAPRKCPSDTEGLVKSPPSAGSHQGPVIYAQLDHSGGHHSGKINKSESVVYADIRKD</sequence>
<dbReference type="GO" id="GO:0005925">
    <property type="term" value="C:focal adhesion"/>
    <property type="evidence" value="ECO:0007669"/>
    <property type="project" value="TreeGrafter"/>
</dbReference>
<dbReference type="PANTHER" id="PTHR13869:SF19">
    <property type="entry name" value="MYELIN PROTEIN ZERO-LIKE PROTEIN 1"/>
    <property type="match status" value="1"/>
</dbReference>
<proteinExistence type="inferred from homology"/>
<dbReference type="FunFam" id="2.60.40.10:FF:000193">
    <property type="entry name" value="Myelin protein zero-like 1 like"/>
    <property type="match status" value="1"/>
</dbReference>
<dbReference type="GO" id="GO:0005886">
    <property type="term" value="C:plasma membrane"/>
    <property type="evidence" value="ECO:0007669"/>
    <property type="project" value="TreeGrafter"/>
</dbReference>
<dbReference type="Proteomes" id="UP000515126">
    <property type="component" value="Chromosome 1"/>
</dbReference>
<comment type="subcellular location">
    <subcellularLocation>
        <location evidence="1">Membrane</location>
        <topology evidence="1">Single-pass type I membrane protein</topology>
    </subcellularLocation>
</comment>
<evidence type="ECO:0000256" key="10">
    <source>
        <dbReference type="SAM" id="MobiDB-lite"/>
    </source>
</evidence>
<evidence type="ECO:0000256" key="8">
    <source>
        <dbReference type="ARBA" id="ARBA00023180"/>
    </source>
</evidence>
<evidence type="ECO:0000256" key="7">
    <source>
        <dbReference type="ARBA" id="ARBA00023157"/>
    </source>
</evidence>
<evidence type="ECO:0000256" key="1">
    <source>
        <dbReference type="ARBA" id="ARBA00004479"/>
    </source>
</evidence>
<dbReference type="InterPro" id="IPR000920">
    <property type="entry name" value="Myelin_P0-rel"/>
</dbReference>
<dbReference type="GeneID" id="110292948"/>
<feature type="domain" description="Ig-like" evidence="12">
    <location>
        <begin position="33"/>
        <end position="139"/>
    </location>
</feature>
<keyword evidence="13" id="KW-1185">Reference proteome</keyword>
<dbReference type="Gene3D" id="2.60.40.10">
    <property type="entry name" value="Immunoglobulins"/>
    <property type="match status" value="1"/>
</dbReference>
<evidence type="ECO:0000256" key="2">
    <source>
        <dbReference type="ARBA" id="ARBA00007180"/>
    </source>
</evidence>